<keyword evidence="1" id="KW-1133">Transmembrane helix</keyword>
<feature type="transmembrane region" description="Helical" evidence="1">
    <location>
        <begin position="7"/>
        <end position="26"/>
    </location>
</feature>
<dbReference type="EMBL" id="HACA01021643">
    <property type="protein sequence ID" value="CDW39004.1"/>
    <property type="molecule type" value="Transcribed_RNA"/>
</dbReference>
<dbReference type="AlphaFoldDB" id="A0A0K2UL64"/>
<feature type="non-terminal residue" evidence="2">
    <location>
        <position position="1"/>
    </location>
</feature>
<protein>
    <submittedName>
        <fullName evidence="2">Uncharacterized protein</fullName>
    </submittedName>
</protein>
<reference evidence="2" key="1">
    <citation type="submission" date="2014-05" db="EMBL/GenBank/DDBJ databases">
        <authorList>
            <person name="Chronopoulou M."/>
        </authorList>
    </citation>
    <scope>NUCLEOTIDE SEQUENCE</scope>
    <source>
        <tissue evidence="2">Whole organism</tissue>
    </source>
</reference>
<accession>A0A0K2UL64</accession>
<proteinExistence type="predicted"/>
<name>A0A0K2UL64_LEPSM</name>
<evidence type="ECO:0000313" key="2">
    <source>
        <dbReference type="EMBL" id="CDW39004.1"/>
    </source>
</evidence>
<organism evidence="2">
    <name type="scientific">Lepeophtheirus salmonis</name>
    <name type="common">Salmon louse</name>
    <name type="synonym">Caligus salmonis</name>
    <dbReference type="NCBI Taxonomy" id="72036"/>
    <lineage>
        <taxon>Eukaryota</taxon>
        <taxon>Metazoa</taxon>
        <taxon>Ecdysozoa</taxon>
        <taxon>Arthropoda</taxon>
        <taxon>Crustacea</taxon>
        <taxon>Multicrustacea</taxon>
        <taxon>Hexanauplia</taxon>
        <taxon>Copepoda</taxon>
        <taxon>Siphonostomatoida</taxon>
        <taxon>Caligidae</taxon>
        <taxon>Lepeophtheirus</taxon>
    </lineage>
</organism>
<feature type="transmembrane region" description="Helical" evidence="1">
    <location>
        <begin position="32"/>
        <end position="53"/>
    </location>
</feature>
<evidence type="ECO:0000256" key="1">
    <source>
        <dbReference type="SAM" id="Phobius"/>
    </source>
</evidence>
<keyword evidence="1" id="KW-0812">Transmembrane</keyword>
<sequence length="98" mass="10579">NSTKRNYAFLEVVLFVVFFLAGLLAADFLGVFVLVVVFLGVLDLTVFFLGAFFKGVLDLIDFFSADFLGDLGVLTALATIDLLVTASLKVPEAPLPFV</sequence>
<keyword evidence="1" id="KW-0472">Membrane</keyword>